<evidence type="ECO:0000256" key="3">
    <source>
        <dbReference type="ARBA" id="ARBA00022679"/>
    </source>
</evidence>
<comment type="caution">
    <text evidence="10">The sequence shown here is derived from an EMBL/GenBank/DDBJ whole genome shotgun (WGS) entry which is preliminary data.</text>
</comment>
<dbReference type="CDD" id="cd01840">
    <property type="entry name" value="SGNH_hydrolase_yrhL_like"/>
    <property type="match status" value="1"/>
</dbReference>
<feature type="transmembrane region" description="Helical" evidence="8">
    <location>
        <begin position="149"/>
        <end position="167"/>
    </location>
</feature>
<evidence type="ECO:0000256" key="7">
    <source>
        <dbReference type="ARBA" id="ARBA00023315"/>
    </source>
</evidence>
<evidence type="ECO:0000256" key="8">
    <source>
        <dbReference type="SAM" id="Phobius"/>
    </source>
</evidence>
<feature type="domain" description="Acyltransferase 3" evidence="9">
    <location>
        <begin position="20"/>
        <end position="362"/>
    </location>
</feature>
<evidence type="ECO:0000259" key="9">
    <source>
        <dbReference type="Pfam" id="PF01757"/>
    </source>
</evidence>
<keyword evidence="6 8" id="KW-0472">Membrane</keyword>
<keyword evidence="2" id="KW-1003">Cell membrane</keyword>
<feature type="transmembrane region" description="Helical" evidence="8">
    <location>
        <begin position="313"/>
        <end position="332"/>
    </location>
</feature>
<evidence type="ECO:0000256" key="4">
    <source>
        <dbReference type="ARBA" id="ARBA00022692"/>
    </source>
</evidence>
<organism evidence="10 11">
    <name type="scientific">Candidatus Pseudoramibacter fermentans</name>
    <dbReference type="NCBI Taxonomy" id="2594427"/>
    <lineage>
        <taxon>Bacteria</taxon>
        <taxon>Bacillati</taxon>
        <taxon>Bacillota</taxon>
        <taxon>Clostridia</taxon>
        <taxon>Eubacteriales</taxon>
        <taxon>Eubacteriaceae</taxon>
        <taxon>Pseudoramibacter</taxon>
    </lineage>
</organism>
<keyword evidence="11" id="KW-1185">Reference proteome</keyword>
<keyword evidence="4 8" id="KW-0812">Transmembrane</keyword>
<dbReference type="PANTHER" id="PTHR23028">
    <property type="entry name" value="ACETYLTRANSFERASE"/>
    <property type="match status" value="1"/>
</dbReference>
<gene>
    <name evidence="10" type="ORF">FRC53_03655</name>
</gene>
<dbReference type="Proteomes" id="UP000473648">
    <property type="component" value="Unassembled WGS sequence"/>
</dbReference>
<dbReference type="Gene3D" id="3.40.50.1110">
    <property type="entry name" value="SGNH hydrolase"/>
    <property type="match status" value="1"/>
</dbReference>
<dbReference type="GO" id="GO:0009103">
    <property type="term" value="P:lipopolysaccharide biosynthetic process"/>
    <property type="evidence" value="ECO:0007669"/>
    <property type="project" value="TreeGrafter"/>
</dbReference>
<keyword evidence="7" id="KW-0012">Acyltransferase</keyword>
<feature type="transmembrane region" description="Helical" evidence="8">
    <location>
        <begin position="344"/>
        <end position="365"/>
    </location>
</feature>
<feature type="transmembrane region" description="Helical" evidence="8">
    <location>
        <begin position="280"/>
        <end position="301"/>
    </location>
</feature>
<dbReference type="InterPro" id="IPR050879">
    <property type="entry name" value="Acyltransferase_3"/>
</dbReference>
<evidence type="ECO:0000256" key="1">
    <source>
        <dbReference type="ARBA" id="ARBA00004651"/>
    </source>
</evidence>
<protein>
    <submittedName>
        <fullName evidence="10">Acetyltransferase</fullName>
    </submittedName>
</protein>
<keyword evidence="3" id="KW-0808">Transferase</keyword>
<dbReference type="SUPFAM" id="SSF52266">
    <property type="entry name" value="SGNH hydrolase"/>
    <property type="match status" value="1"/>
</dbReference>
<evidence type="ECO:0000313" key="10">
    <source>
        <dbReference type="EMBL" id="MQM72521.1"/>
    </source>
</evidence>
<evidence type="ECO:0000313" key="11">
    <source>
        <dbReference type="Proteomes" id="UP000473648"/>
    </source>
</evidence>
<reference evidence="10" key="1">
    <citation type="journal article" date="2020" name="Appl. Environ. Microbiol.">
        <title>Medium-Chain Fatty Acid Synthesis by 'Candidatus Weimeria bifida' gen. nov., sp. nov., and 'Candidatus Pseudoramibacter fermentans' sp. nov.</title>
        <authorList>
            <person name="Scarborough M.J."/>
            <person name="Myers K.S."/>
            <person name="Donohue T.J."/>
            <person name="Noguera D.R."/>
        </authorList>
    </citation>
    <scope>NUCLEOTIDE SEQUENCE</scope>
    <source>
        <strain evidence="10">EUB1.1</strain>
    </source>
</reference>
<comment type="subcellular location">
    <subcellularLocation>
        <location evidence="1">Cell membrane</location>
        <topology evidence="1">Multi-pass membrane protein</topology>
    </subcellularLocation>
</comment>
<sequence>MQKSQKKSDIKIKSAKTYLPGLDGLRALAIIGVTFFHLIPNVFAGGYLGVLLFFVITGFLLAYTTAERDHRGTFTVPNFYAKRVKRLYPELILVVFFSVGVIRFLVPWAVQGIRLEVASVFLGVNNWWQIAQNADYFKRIASASPFTHLWFLGIEIQYILIWPLIFWGGKQIKKRRGFFAAWCFVLLLSLVSAVWMPICYQITHNVTRVYYGTDTRAFALLFGACLGLLKYERDASRKRRPRPRRAGIKITAAFWGIIALVVVSYVFIKGRYAFVYDGGMALYTLAFGALLAMTVDSRLTFGRRLDRSRVLKWIGSHSYGLFLWQYPVIFVFNNKGWLDHAAGGVLALVLIGALSAWSAWLVDFVEKRRWQKPFKKRGFKIAAVAVACAAAAVCGLGLYTTLTSKNSRAEVQQALKSRLEKNQKAISKTKDGTPIYPWTDPPKAKANYKGTGNAARASVKNVTIIGDSVTLDAAPDLKAKFNNSVTINAKQSRHIGDELDWVKKQRKHHHLGRTVVISLGTNGELYEKAVKALLKVLGPNRSVFWVNVYGPELDWTRANNDYLNQLAAATPNLTIIDWNSTLSAHPEWLWEDGIHPNPDGSKAYADQIYNAIEQVQTK</sequence>
<name>A0A6L5GQJ3_9FIRM</name>
<feature type="transmembrane region" description="Helical" evidence="8">
    <location>
        <begin position="45"/>
        <end position="66"/>
    </location>
</feature>
<evidence type="ECO:0000256" key="5">
    <source>
        <dbReference type="ARBA" id="ARBA00022989"/>
    </source>
</evidence>
<dbReference type="AlphaFoldDB" id="A0A6L5GQJ3"/>
<accession>A0A6L5GQJ3</accession>
<dbReference type="Pfam" id="PF01757">
    <property type="entry name" value="Acyl_transf_3"/>
    <property type="match status" value="1"/>
</dbReference>
<keyword evidence="5 8" id="KW-1133">Transmembrane helix</keyword>
<evidence type="ECO:0000256" key="6">
    <source>
        <dbReference type="ARBA" id="ARBA00023136"/>
    </source>
</evidence>
<feature type="transmembrane region" description="Helical" evidence="8">
    <location>
        <begin position="179"/>
        <end position="203"/>
    </location>
</feature>
<feature type="transmembrane region" description="Helical" evidence="8">
    <location>
        <begin position="250"/>
        <end position="268"/>
    </location>
</feature>
<feature type="transmembrane region" description="Helical" evidence="8">
    <location>
        <begin position="209"/>
        <end position="229"/>
    </location>
</feature>
<proteinExistence type="predicted"/>
<dbReference type="InterPro" id="IPR002656">
    <property type="entry name" value="Acyl_transf_3_dom"/>
</dbReference>
<evidence type="ECO:0000256" key="2">
    <source>
        <dbReference type="ARBA" id="ARBA00022475"/>
    </source>
</evidence>
<dbReference type="PANTHER" id="PTHR23028:SF53">
    <property type="entry name" value="ACYL_TRANSF_3 DOMAIN-CONTAINING PROTEIN"/>
    <property type="match status" value="1"/>
</dbReference>
<feature type="transmembrane region" description="Helical" evidence="8">
    <location>
        <begin position="87"/>
        <end position="106"/>
    </location>
</feature>
<dbReference type="EMBL" id="VOGB01000004">
    <property type="protein sequence ID" value="MQM72521.1"/>
    <property type="molecule type" value="Genomic_DNA"/>
</dbReference>
<dbReference type="GO" id="GO:0016747">
    <property type="term" value="F:acyltransferase activity, transferring groups other than amino-acyl groups"/>
    <property type="evidence" value="ECO:0007669"/>
    <property type="project" value="InterPro"/>
</dbReference>
<feature type="transmembrane region" description="Helical" evidence="8">
    <location>
        <begin position="377"/>
        <end position="399"/>
    </location>
</feature>
<dbReference type="InterPro" id="IPR036514">
    <property type="entry name" value="SGNH_hydro_sf"/>
</dbReference>
<dbReference type="GO" id="GO:0005886">
    <property type="term" value="C:plasma membrane"/>
    <property type="evidence" value="ECO:0007669"/>
    <property type="project" value="UniProtKB-SubCell"/>
</dbReference>
<feature type="transmembrane region" description="Helical" evidence="8">
    <location>
        <begin position="21"/>
        <end position="39"/>
    </location>
</feature>